<keyword evidence="1" id="KW-0812">Transmembrane</keyword>
<dbReference type="AlphaFoldDB" id="A0AAW4L3K3"/>
<evidence type="ECO:0000313" key="3">
    <source>
        <dbReference type="Proteomes" id="UP000811899"/>
    </source>
</evidence>
<keyword evidence="1" id="KW-0472">Membrane</keyword>
<dbReference type="RefSeq" id="WP_214171173.1">
    <property type="nucleotide sequence ID" value="NZ_JAHCVJ010000003.1"/>
</dbReference>
<comment type="caution">
    <text evidence="2">The sequence shown here is derived from an EMBL/GenBank/DDBJ whole genome shotgun (WGS) entry which is preliminary data.</text>
</comment>
<dbReference type="EMBL" id="JAHCVJ010000003">
    <property type="protein sequence ID" value="MBT0664395.1"/>
    <property type="molecule type" value="Genomic_DNA"/>
</dbReference>
<feature type="transmembrane region" description="Helical" evidence="1">
    <location>
        <begin position="31"/>
        <end position="46"/>
    </location>
</feature>
<keyword evidence="1" id="KW-1133">Transmembrane helix</keyword>
<sequence length="51" mass="5745">MKRLPALLTLLFASVVIVFGTWSLYNGNLEAAFSSFPFLLIIYVYVKMSAK</sequence>
<proteinExistence type="predicted"/>
<evidence type="ECO:0000313" key="2">
    <source>
        <dbReference type="EMBL" id="MBT0664395.1"/>
    </source>
</evidence>
<accession>A0AAW4L3K3</accession>
<keyword evidence="3" id="KW-1185">Reference proteome</keyword>
<dbReference type="Proteomes" id="UP000811899">
    <property type="component" value="Unassembled WGS sequence"/>
</dbReference>
<protein>
    <submittedName>
        <fullName evidence="2">Uncharacterized protein</fullName>
    </submittedName>
</protein>
<gene>
    <name evidence="2" type="ORF">KI809_08790</name>
</gene>
<feature type="transmembrane region" description="Helical" evidence="1">
    <location>
        <begin position="7"/>
        <end position="25"/>
    </location>
</feature>
<evidence type="ECO:0000256" key="1">
    <source>
        <dbReference type="SAM" id="Phobius"/>
    </source>
</evidence>
<organism evidence="2 3">
    <name type="scientific">Geoanaerobacter pelophilus</name>
    <dbReference type="NCBI Taxonomy" id="60036"/>
    <lineage>
        <taxon>Bacteria</taxon>
        <taxon>Pseudomonadati</taxon>
        <taxon>Thermodesulfobacteriota</taxon>
        <taxon>Desulfuromonadia</taxon>
        <taxon>Geobacterales</taxon>
        <taxon>Geobacteraceae</taxon>
        <taxon>Geoanaerobacter</taxon>
    </lineage>
</organism>
<name>A0AAW4L3K3_9BACT</name>
<reference evidence="2 3" key="1">
    <citation type="submission" date="2021-05" db="EMBL/GenBank/DDBJ databases">
        <title>The draft genome of Geobacter pelophilus DSM 12255.</title>
        <authorList>
            <person name="Xu Z."/>
            <person name="Masuda Y."/>
            <person name="Itoh H."/>
            <person name="Senoo K."/>
        </authorList>
    </citation>
    <scope>NUCLEOTIDE SEQUENCE [LARGE SCALE GENOMIC DNA]</scope>
    <source>
        <strain evidence="2 3">DSM 12255</strain>
    </source>
</reference>